<dbReference type="Pfam" id="PF13466">
    <property type="entry name" value="STAS_2"/>
    <property type="match status" value="1"/>
</dbReference>
<dbReference type="RefSeq" id="WP_345430507.1">
    <property type="nucleotide sequence ID" value="NZ_BAABHK010000002.1"/>
</dbReference>
<dbReference type="PROSITE" id="PS50801">
    <property type="entry name" value="STAS"/>
    <property type="match status" value="1"/>
</dbReference>
<accession>A0ABP8U873</accession>
<evidence type="ECO:0000313" key="2">
    <source>
        <dbReference type="EMBL" id="GAA4623780.1"/>
    </source>
</evidence>
<keyword evidence="3" id="KW-1185">Reference proteome</keyword>
<dbReference type="InterPro" id="IPR058548">
    <property type="entry name" value="MlaB-like_STAS"/>
</dbReference>
<dbReference type="InterPro" id="IPR036513">
    <property type="entry name" value="STAS_dom_sf"/>
</dbReference>
<dbReference type="Proteomes" id="UP001501442">
    <property type="component" value="Unassembled WGS sequence"/>
</dbReference>
<sequence>MAERNAHAAEAVSPEATLVLYEDDQLSIVQATPPDTVLLKGDIDITNSAALADALAQVTARWGQVSVDTAELRFIDVSGWRVLLASPARPRPRLLNVAPCVRRLSDRMMSL</sequence>
<dbReference type="EMBL" id="BAABHK010000002">
    <property type="protein sequence ID" value="GAA4623780.1"/>
    <property type="molecule type" value="Genomic_DNA"/>
</dbReference>
<evidence type="ECO:0000313" key="3">
    <source>
        <dbReference type="Proteomes" id="UP001501442"/>
    </source>
</evidence>
<dbReference type="InterPro" id="IPR002645">
    <property type="entry name" value="STAS_dom"/>
</dbReference>
<organism evidence="2 3">
    <name type="scientific">Actinoallomurus vinaceus</name>
    <dbReference type="NCBI Taxonomy" id="1080074"/>
    <lineage>
        <taxon>Bacteria</taxon>
        <taxon>Bacillati</taxon>
        <taxon>Actinomycetota</taxon>
        <taxon>Actinomycetes</taxon>
        <taxon>Streptosporangiales</taxon>
        <taxon>Thermomonosporaceae</taxon>
        <taxon>Actinoallomurus</taxon>
    </lineage>
</organism>
<feature type="domain" description="STAS" evidence="1">
    <location>
        <begin position="39"/>
        <end position="84"/>
    </location>
</feature>
<protein>
    <recommendedName>
        <fullName evidence="1">STAS domain-containing protein</fullName>
    </recommendedName>
</protein>
<gene>
    <name evidence="2" type="ORF">GCM10023196_021330</name>
</gene>
<evidence type="ECO:0000259" key="1">
    <source>
        <dbReference type="PROSITE" id="PS50801"/>
    </source>
</evidence>
<dbReference type="Gene3D" id="3.30.750.24">
    <property type="entry name" value="STAS domain"/>
    <property type="match status" value="1"/>
</dbReference>
<dbReference type="SUPFAM" id="SSF52091">
    <property type="entry name" value="SpoIIaa-like"/>
    <property type="match status" value="1"/>
</dbReference>
<name>A0ABP8U873_9ACTN</name>
<reference evidence="3" key="1">
    <citation type="journal article" date="2019" name="Int. J. Syst. Evol. Microbiol.">
        <title>The Global Catalogue of Microorganisms (GCM) 10K type strain sequencing project: providing services to taxonomists for standard genome sequencing and annotation.</title>
        <authorList>
            <consortium name="The Broad Institute Genomics Platform"/>
            <consortium name="The Broad Institute Genome Sequencing Center for Infectious Disease"/>
            <person name="Wu L."/>
            <person name="Ma J."/>
        </authorList>
    </citation>
    <scope>NUCLEOTIDE SEQUENCE [LARGE SCALE GENOMIC DNA]</scope>
    <source>
        <strain evidence="3">JCM 17939</strain>
    </source>
</reference>
<proteinExistence type="predicted"/>
<comment type="caution">
    <text evidence="2">The sequence shown here is derived from an EMBL/GenBank/DDBJ whole genome shotgun (WGS) entry which is preliminary data.</text>
</comment>